<dbReference type="InterPro" id="IPR036514">
    <property type="entry name" value="SGNH_hydro_sf"/>
</dbReference>
<keyword evidence="3" id="KW-1185">Reference proteome</keyword>
<dbReference type="OrthoDB" id="9777593at2"/>
<dbReference type="Proteomes" id="UP000189933">
    <property type="component" value="Unassembled WGS sequence"/>
</dbReference>
<dbReference type="Pfam" id="PF13472">
    <property type="entry name" value="Lipase_GDSL_2"/>
    <property type="match status" value="1"/>
</dbReference>
<dbReference type="GO" id="GO:0004622">
    <property type="term" value="F:phosphatidylcholine lysophospholipase activity"/>
    <property type="evidence" value="ECO:0007669"/>
    <property type="project" value="TreeGrafter"/>
</dbReference>
<reference evidence="3" key="1">
    <citation type="submission" date="2017-02" db="EMBL/GenBank/DDBJ databases">
        <authorList>
            <person name="Varghese N."/>
            <person name="Submissions S."/>
        </authorList>
    </citation>
    <scope>NUCLEOTIDE SEQUENCE [LARGE SCALE GENOMIC DNA]</scope>
    <source>
        <strain evidence="3">DSM 16521</strain>
    </source>
</reference>
<organism evidence="2 3">
    <name type="scientific">Carboxydocella sporoproducens DSM 16521</name>
    <dbReference type="NCBI Taxonomy" id="1121270"/>
    <lineage>
        <taxon>Bacteria</taxon>
        <taxon>Bacillati</taxon>
        <taxon>Bacillota</taxon>
        <taxon>Clostridia</taxon>
        <taxon>Eubacteriales</taxon>
        <taxon>Clostridiales Family XVI. Incertae Sedis</taxon>
        <taxon>Carboxydocella</taxon>
    </lineage>
</organism>
<gene>
    <name evidence="2" type="ORF">SAMN02745885_00383</name>
</gene>
<feature type="domain" description="SGNH hydrolase-type esterase" evidence="1">
    <location>
        <begin position="4"/>
        <end position="163"/>
    </location>
</feature>
<dbReference type="SUPFAM" id="SSF52266">
    <property type="entry name" value="SGNH hydrolase"/>
    <property type="match status" value="1"/>
</dbReference>
<evidence type="ECO:0000259" key="1">
    <source>
        <dbReference type="Pfam" id="PF13472"/>
    </source>
</evidence>
<dbReference type="PANTHER" id="PTHR30383:SF5">
    <property type="entry name" value="SGNH HYDROLASE-TYPE ESTERASE DOMAIN-CONTAINING PROTEIN"/>
    <property type="match status" value="1"/>
</dbReference>
<dbReference type="InterPro" id="IPR051532">
    <property type="entry name" value="Ester_Hydrolysis_Enzymes"/>
</dbReference>
<sequence>MWVALGDSLTYGFPYSPRESWVARVAEELGIQIENRGICGDTLTDMARRLEKDVLGYQPSHCLVLGGTNDVYQLHYRFQRSCQAFMQIIDGLRRHNIIPLVGLPLPVEEAEISARLQELLAWQRDFCTEEGIILIDFFAAFQRQGGIALLPDGVHPGREGYRLMAETALAVLRPLFKEEQSR</sequence>
<dbReference type="Gene3D" id="3.40.50.1110">
    <property type="entry name" value="SGNH hydrolase"/>
    <property type="match status" value="1"/>
</dbReference>
<dbReference type="RefSeq" id="WP_078664536.1">
    <property type="nucleotide sequence ID" value="NZ_FUXM01000003.1"/>
</dbReference>
<evidence type="ECO:0000313" key="2">
    <source>
        <dbReference type="EMBL" id="SJZ60925.1"/>
    </source>
</evidence>
<accession>A0A1T4M214</accession>
<protein>
    <submittedName>
        <fullName evidence="2">Lysophospholipase L1</fullName>
    </submittedName>
</protein>
<evidence type="ECO:0000313" key="3">
    <source>
        <dbReference type="Proteomes" id="UP000189933"/>
    </source>
</evidence>
<dbReference type="PANTHER" id="PTHR30383">
    <property type="entry name" value="THIOESTERASE 1/PROTEASE 1/LYSOPHOSPHOLIPASE L1"/>
    <property type="match status" value="1"/>
</dbReference>
<dbReference type="EMBL" id="FUXM01000003">
    <property type="protein sequence ID" value="SJZ60925.1"/>
    <property type="molecule type" value="Genomic_DNA"/>
</dbReference>
<dbReference type="InterPro" id="IPR013830">
    <property type="entry name" value="SGNH_hydro"/>
</dbReference>
<proteinExistence type="predicted"/>
<dbReference type="AlphaFoldDB" id="A0A1T4M214"/>
<name>A0A1T4M214_9FIRM</name>